<dbReference type="Proteomes" id="UP000290189">
    <property type="component" value="Unassembled WGS sequence"/>
</dbReference>
<dbReference type="EMBL" id="OVEO01000015">
    <property type="protein sequence ID" value="SPR00891.1"/>
    <property type="molecule type" value="Genomic_DNA"/>
</dbReference>
<evidence type="ECO:0000313" key="2">
    <source>
        <dbReference type="Proteomes" id="UP000290189"/>
    </source>
</evidence>
<protein>
    <submittedName>
        <fullName evidence="1">Uncharacterized protein</fullName>
    </submittedName>
</protein>
<sequence>MHAALRSGDRDAIGRAAAAAADDDDLRSVLPSLVGVAWRGRSRLLADALGRVAGDANLAARVLLAVPASRQRRRRAACSVAEYSRASLPDRVAYVLGELEGDGPARLLSAPILHREISFIVAGAVNDLDLPADARDTLFANAVRYGYAQDLYANIRRSDTAAALISWLCDHAQHDASSSGTLFQLASLSELDARRVRRVACRHMHLADVVLRVSCDIVGDEHVYLASILTDRSHPTVVAMRGDPGLLARVLPAIRERLQTADANIALRLVLQVLATVPIDLDRDLVAAAASANASCDEALCFMLACPQAPVSLGNCPRSLLFQRVTLFALVDERDELGKALSDAVSITVRPLASQIDAVYGALVATESSSGSLCAFSHPSLFHYALLHRKVSPTAHPRELRHFIVQTLPGVALPVHPVWMPALKELAEQSVARETLYLGADDIAAMLGAIGGDGLRPLQHDREVAVLSLVAYYVLCHADAVRRRGVDRVPQYSRTVLASAPLEALAHRPDTPAPLLTLLATHHPELCDPVRAPGPTNVKAVGVDCVAAVLDRIRAGADGIDSGRFRRMWRSWRPIVGGLRFYCTTIASIVGRHVSVTTLCRHPSAAVRLERNAHLAVLLDALGVFLDHNGDPSHEVAVVARALALDQHEFVDRRLRRRPSLFDALLPRLSLGDVQRVVGNVPALEDAVESLPALLSDPDMDAQVRAIWLTAHLSTRYPSDRAHRICRLIIAERFADDTVDTVAPHVDVLRACLPALVLMAQAFPDLAADLLRLCGLLRPPAQTDRDLAHRVDSAAVTVIRGAAR</sequence>
<proteinExistence type="predicted"/>
<dbReference type="GO" id="GO:0034472">
    <property type="term" value="P:snRNA 3'-end processing"/>
    <property type="evidence" value="ECO:0007669"/>
    <property type="project" value="TreeGrafter"/>
</dbReference>
<dbReference type="PANTHER" id="PTHR28608">
    <property type="entry name" value="INTEGRATOR COMPLEX SUBUNIT 2"/>
    <property type="match status" value="1"/>
</dbReference>
<gene>
    <name evidence="1" type="ORF">PLBR_LOCUS8106</name>
</gene>
<geneLocation type="mitochondrion" evidence="1"/>
<evidence type="ECO:0000313" key="1">
    <source>
        <dbReference type="EMBL" id="SPR00891.1"/>
    </source>
</evidence>
<dbReference type="InterPro" id="IPR029321">
    <property type="entry name" value="INTS2"/>
</dbReference>
<accession>A0A3P3YL17</accession>
<dbReference type="AlphaFoldDB" id="A0A3P3YL17"/>
<organism evidence="1 2">
    <name type="scientific">Plasmodiophora brassicae</name>
    <name type="common">Clubroot disease agent</name>
    <dbReference type="NCBI Taxonomy" id="37360"/>
    <lineage>
        <taxon>Eukaryota</taxon>
        <taxon>Sar</taxon>
        <taxon>Rhizaria</taxon>
        <taxon>Endomyxa</taxon>
        <taxon>Phytomyxea</taxon>
        <taxon>Plasmodiophorida</taxon>
        <taxon>Plasmodiophoridae</taxon>
        <taxon>Plasmodiophora</taxon>
    </lineage>
</organism>
<dbReference type="Pfam" id="PF14750">
    <property type="entry name" value="INTS2"/>
    <property type="match status" value="1"/>
</dbReference>
<name>A0A3P3YL17_PLABS</name>
<dbReference type="PANTHER" id="PTHR28608:SF1">
    <property type="entry name" value="INTEGRATOR COMPLEX SUBUNIT 2"/>
    <property type="match status" value="1"/>
</dbReference>
<reference evidence="1 2" key="1">
    <citation type="submission" date="2018-03" db="EMBL/GenBank/DDBJ databases">
        <authorList>
            <person name="Fogelqvist J."/>
        </authorList>
    </citation>
    <scope>NUCLEOTIDE SEQUENCE [LARGE SCALE GENOMIC DNA]</scope>
</reference>
<dbReference type="GO" id="GO:0032039">
    <property type="term" value="C:integrator complex"/>
    <property type="evidence" value="ECO:0007669"/>
    <property type="project" value="InterPro"/>
</dbReference>
<keyword evidence="1" id="KW-0496">Mitochondrion</keyword>